<dbReference type="Gene3D" id="3.30.420.10">
    <property type="entry name" value="Ribonuclease H-like superfamily/Ribonuclease H"/>
    <property type="match status" value="1"/>
</dbReference>
<protein>
    <submittedName>
        <fullName evidence="2">3'-5' exonuclease</fullName>
    </submittedName>
</protein>
<keyword evidence="2" id="KW-0540">Nuclease</keyword>
<dbReference type="EMBL" id="JBHTBR010000002">
    <property type="protein sequence ID" value="MFC7290577.1"/>
    <property type="molecule type" value="Genomic_DNA"/>
</dbReference>
<accession>A0ABW2IHZ9</accession>
<reference evidence="3" key="1">
    <citation type="journal article" date="2019" name="Int. J. Syst. Evol. Microbiol.">
        <title>The Global Catalogue of Microorganisms (GCM) 10K type strain sequencing project: providing services to taxonomists for standard genome sequencing and annotation.</title>
        <authorList>
            <consortium name="The Broad Institute Genomics Platform"/>
            <consortium name="The Broad Institute Genome Sequencing Center for Infectious Disease"/>
            <person name="Wu L."/>
            <person name="Ma J."/>
        </authorList>
    </citation>
    <scope>NUCLEOTIDE SEQUENCE [LARGE SCALE GENOMIC DNA]</scope>
    <source>
        <strain evidence="3">CCUG 51308</strain>
    </source>
</reference>
<sequence length="297" mass="33937">MAGNNSLRQWAHELEQSGDYRVLKRLVPPLPMNFIGPPFKRGLMIDTETTGLDFQESELIEIALVPFEYSVDGKLVTFGKALDQFQQPQTPISAEITKLTGITNEMVAGQSINVEEVEKLIEESDLIIAHNANFDRPFAERLTPAFKSKPWACSLTDIDWKNEGYESPKLSFLAMEHGFYYKAHRADIDCWATIKLLAGRLKSSGDRAMAHLLESAREQHWRIWAVNTNFSKKDLLKDRGYRWESGETGKPKSWYIDVVETDKEAELEYLKSEIYDGRLPDLPTVLINAYNRFSADL</sequence>
<dbReference type="NCBIfam" id="NF006615">
    <property type="entry name" value="PRK09182.1"/>
    <property type="match status" value="1"/>
</dbReference>
<proteinExistence type="predicted"/>
<evidence type="ECO:0000259" key="1">
    <source>
        <dbReference type="SMART" id="SM00479"/>
    </source>
</evidence>
<organism evidence="2 3">
    <name type="scientific">Hirschia litorea</name>
    <dbReference type="NCBI Taxonomy" id="1199156"/>
    <lineage>
        <taxon>Bacteria</taxon>
        <taxon>Pseudomonadati</taxon>
        <taxon>Pseudomonadota</taxon>
        <taxon>Alphaproteobacteria</taxon>
        <taxon>Hyphomonadales</taxon>
        <taxon>Hyphomonadaceae</taxon>
        <taxon>Hirschia</taxon>
    </lineage>
</organism>
<name>A0ABW2IHZ9_9PROT</name>
<dbReference type="PANTHER" id="PTHR30231">
    <property type="entry name" value="DNA POLYMERASE III SUBUNIT EPSILON"/>
    <property type="match status" value="1"/>
</dbReference>
<dbReference type="InterPro" id="IPR012337">
    <property type="entry name" value="RNaseH-like_sf"/>
</dbReference>
<dbReference type="Pfam" id="PF00929">
    <property type="entry name" value="RNase_T"/>
    <property type="match status" value="1"/>
</dbReference>
<dbReference type="Proteomes" id="UP001596492">
    <property type="component" value="Unassembled WGS sequence"/>
</dbReference>
<evidence type="ECO:0000313" key="2">
    <source>
        <dbReference type="EMBL" id="MFC7290577.1"/>
    </source>
</evidence>
<dbReference type="SUPFAM" id="SSF53098">
    <property type="entry name" value="Ribonuclease H-like"/>
    <property type="match status" value="1"/>
</dbReference>
<dbReference type="PANTHER" id="PTHR30231:SF37">
    <property type="entry name" value="EXODEOXYRIBONUCLEASE 10"/>
    <property type="match status" value="1"/>
</dbReference>
<comment type="caution">
    <text evidence="2">The sequence shown here is derived from an EMBL/GenBank/DDBJ whole genome shotgun (WGS) entry which is preliminary data.</text>
</comment>
<keyword evidence="3" id="KW-1185">Reference proteome</keyword>
<dbReference type="InterPro" id="IPR013520">
    <property type="entry name" value="Ribonucl_H"/>
</dbReference>
<feature type="domain" description="Exonuclease" evidence="1">
    <location>
        <begin position="41"/>
        <end position="206"/>
    </location>
</feature>
<dbReference type="SMART" id="SM00479">
    <property type="entry name" value="EXOIII"/>
    <property type="match status" value="1"/>
</dbReference>
<dbReference type="RefSeq" id="WP_382165578.1">
    <property type="nucleotide sequence ID" value="NZ_JBHTBR010000002.1"/>
</dbReference>
<keyword evidence="2" id="KW-0378">Hydrolase</keyword>
<dbReference type="InterPro" id="IPR036397">
    <property type="entry name" value="RNaseH_sf"/>
</dbReference>
<keyword evidence="2" id="KW-0269">Exonuclease</keyword>
<dbReference type="CDD" id="cd06127">
    <property type="entry name" value="DEDDh"/>
    <property type="match status" value="1"/>
</dbReference>
<evidence type="ECO:0000313" key="3">
    <source>
        <dbReference type="Proteomes" id="UP001596492"/>
    </source>
</evidence>
<gene>
    <name evidence="2" type="ORF">ACFQS8_03025</name>
</gene>
<dbReference type="GO" id="GO:0004527">
    <property type="term" value="F:exonuclease activity"/>
    <property type="evidence" value="ECO:0007669"/>
    <property type="project" value="UniProtKB-KW"/>
</dbReference>